<name>A0A512JDT8_9HYPH</name>
<dbReference type="AlphaFoldDB" id="A0A512JDT8"/>
<evidence type="ECO:0000313" key="4">
    <source>
        <dbReference type="Proteomes" id="UP000321960"/>
    </source>
</evidence>
<dbReference type="InterPro" id="IPR050721">
    <property type="entry name" value="Trk_Ktr_HKT_K-transport"/>
</dbReference>
<sequence>MVVGYGRVGSSIIQALQTWDLPYVVVDRDRRRVLDLRAEGIQAVFGDATAPGILEAADISKASLLVIATPDAHQARRLVEIAREANPKIDTVVRTHSDAERRHLEEDKVGLVLMGERELALGMTLYALRSLGVKEGEARLFVDTSRTESQVASSVISEPDKGAPELRHQHDDEPPTP</sequence>
<protein>
    <recommendedName>
        <fullName evidence="2">RCK N-terminal domain-containing protein</fullName>
    </recommendedName>
</protein>
<feature type="compositionally biased region" description="Basic and acidic residues" evidence="1">
    <location>
        <begin position="158"/>
        <end position="177"/>
    </location>
</feature>
<evidence type="ECO:0000259" key="2">
    <source>
        <dbReference type="PROSITE" id="PS51201"/>
    </source>
</evidence>
<dbReference type="InterPro" id="IPR036291">
    <property type="entry name" value="NAD(P)-bd_dom_sf"/>
</dbReference>
<dbReference type="Pfam" id="PF02254">
    <property type="entry name" value="TrkA_N"/>
    <property type="match status" value="1"/>
</dbReference>
<dbReference type="PANTHER" id="PTHR43833:SF4">
    <property type="entry name" value="RCK N-TERMINAL DOMAIN-CONTAINING PROTEIN"/>
    <property type="match status" value="1"/>
</dbReference>
<dbReference type="PANTHER" id="PTHR43833">
    <property type="entry name" value="POTASSIUM CHANNEL PROTEIN 2-RELATED-RELATED"/>
    <property type="match status" value="1"/>
</dbReference>
<comment type="caution">
    <text evidence="3">The sequence shown here is derived from an EMBL/GenBank/DDBJ whole genome shotgun (WGS) entry which is preliminary data.</text>
</comment>
<feature type="domain" description="RCK N-terminal" evidence="2">
    <location>
        <begin position="1"/>
        <end position="114"/>
    </location>
</feature>
<dbReference type="GO" id="GO:0006813">
    <property type="term" value="P:potassium ion transport"/>
    <property type="evidence" value="ECO:0007669"/>
    <property type="project" value="InterPro"/>
</dbReference>
<feature type="region of interest" description="Disordered" evidence="1">
    <location>
        <begin position="147"/>
        <end position="177"/>
    </location>
</feature>
<accession>A0A512JDT8</accession>
<dbReference type="Proteomes" id="UP000321960">
    <property type="component" value="Unassembled WGS sequence"/>
</dbReference>
<evidence type="ECO:0000256" key="1">
    <source>
        <dbReference type="SAM" id="MobiDB-lite"/>
    </source>
</evidence>
<dbReference type="PROSITE" id="PS51201">
    <property type="entry name" value="RCK_N"/>
    <property type="match status" value="1"/>
</dbReference>
<evidence type="ECO:0000313" key="3">
    <source>
        <dbReference type="EMBL" id="GEP08110.1"/>
    </source>
</evidence>
<dbReference type="Gene3D" id="3.40.50.720">
    <property type="entry name" value="NAD(P)-binding Rossmann-like Domain"/>
    <property type="match status" value="1"/>
</dbReference>
<proteinExistence type="predicted"/>
<dbReference type="SUPFAM" id="SSF51735">
    <property type="entry name" value="NAD(P)-binding Rossmann-fold domains"/>
    <property type="match status" value="1"/>
</dbReference>
<gene>
    <name evidence="3" type="ORF">MOX02_61480</name>
</gene>
<dbReference type="EMBL" id="BJZU01000275">
    <property type="protein sequence ID" value="GEP08110.1"/>
    <property type="molecule type" value="Genomic_DNA"/>
</dbReference>
<feature type="compositionally biased region" description="Polar residues" evidence="1">
    <location>
        <begin position="147"/>
        <end position="156"/>
    </location>
</feature>
<dbReference type="InterPro" id="IPR003148">
    <property type="entry name" value="RCK_N"/>
</dbReference>
<organism evidence="3 4">
    <name type="scientific">Methylobacterium oxalidis</name>
    <dbReference type="NCBI Taxonomy" id="944322"/>
    <lineage>
        <taxon>Bacteria</taxon>
        <taxon>Pseudomonadati</taxon>
        <taxon>Pseudomonadota</taxon>
        <taxon>Alphaproteobacteria</taxon>
        <taxon>Hyphomicrobiales</taxon>
        <taxon>Methylobacteriaceae</taxon>
        <taxon>Methylobacterium</taxon>
    </lineage>
</organism>
<reference evidence="3 4" key="1">
    <citation type="submission" date="2019-07" db="EMBL/GenBank/DDBJ databases">
        <title>Whole genome shotgun sequence of Methylobacterium oxalidis NBRC 107715.</title>
        <authorList>
            <person name="Hosoyama A."/>
            <person name="Uohara A."/>
            <person name="Ohji S."/>
            <person name="Ichikawa N."/>
        </authorList>
    </citation>
    <scope>NUCLEOTIDE SEQUENCE [LARGE SCALE GENOMIC DNA]</scope>
    <source>
        <strain evidence="3 4">NBRC 107715</strain>
    </source>
</reference>